<accession>A0AAW1UM01</accession>
<evidence type="ECO:0000313" key="3">
    <source>
        <dbReference type="Proteomes" id="UP001431783"/>
    </source>
</evidence>
<evidence type="ECO:0000313" key="2">
    <source>
        <dbReference type="EMBL" id="KAK9881841.1"/>
    </source>
</evidence>
<dbReference type="EMBL" id="JARQZJ010000071">
    <property type="protein sequence ID" value="KAK9881841.1"/>
    <property type="molecule type" value="Genomic_DNA"/>
</dbReference>
<protein>
    <submittedName>
        <fullName evidence="2">Uncharacterized protein</fullName>
    </submittedName>
</protein>
<name>A0AAW1UM01_9CUCU</name>
<dbReference type="AlphaFoldDB" id="A0AAW1UM01"/>
<proteinExistence type="predicted"/>
<evidence type="ECO:0000256" key="1">
    <source>
        <dbReference type="SAM" id="MobiDB-lite"/>
    </source>
</evidence>
<comment type="caution">
    <text evidence="2">The sequence shown here is derived from an EMBL/GenBank/DDBJ whole genome shotgun (WGS) entry which is preliminary data.</text>
</comment>
<sequence>MKIISWADKLREKLVSQESRNNETKVDIVSNQGNKVGGSRSYDEKDQVRVAKFDNSGRANRLYDRRHSIEDGTRRKV</sequence>
<gene>
    <name evidence="2" type="ORF">WA026_018028</name>
</gene>
<dbReference type="Proteomes" id="UP001431783">
    <property type="component" value="Unassembled WGS sequence"/>
</dbReference>
<reference evidence="2 3" key="1">
    <citation type="submission" date="2023-03" db="EMBL/GenBank/DDBJ databases">
        <title>Genome insight into feeding habits of ladybird beetles.</title>
        <authorList>
            <person name="Li H.-S."/>
            <person name="Huang Y.-H."/>
            <person name="Pang H."/>
        </authorList>
    </citation>
    <scope>NUCLEOTIDE SEQUENCE [LARGE SCALE GENOMIC DNA]</scope>
    <source>
        <strain evidence="2">SYSU_2023b</strain>
        <tissue evidence="2">Whole body</tissue>
    </source>
</reference>
<feature type="region of interest" description="Disordered" evidence="1">
    <location>
        <begin position="16"/>
        <end position="44"/>
    </location>
</feature>
<keyword evidence="3" id="KW-1185">Reference proteome</keyword>
<organism evidence="2 3">
    <name type="scientific">Henosepilachna vigintioctopunctata</name>
    <dbReference type="NCBI Taxonomy" id="420089"/>
    <lineage>
        <taxon>Eukaryota</taxon>
        <taxon>Metazoa</taxon>
        <taxon>Ecdysozoa</taxon>
        <taxon>Arthropoda</taxon>
        <taxon>Hexapoda</taxon>
        <taxon>Insecta</taxon>
        <taxon>Pterygota</taxon>
        <taxon>Neoptera</taxon>
        <taxon>Endopterygota</taxon>
        <taxon>Coleoptera</taxon>
        <taxon>Polyphaga</taxon>
        <taxon>Cucujiformia</taxon>
        <taxon>Coccinelloidea</taxon>
        <taxon>Coccinellidae</taxon>
        <taxon>Epilachninae</taxon>
        <taxon>Epilachnini</taxon>
        <taxon>Henosepilachna</taxon>
    </lineage>
</organism>
<feature type="compositionally biased region" description="Basic and acidic residues" evidence="1">
    <location>
        <begin position="16"/>
        <end position="26"/>
    </location>
</feature>